<feature type="transmembrane region" description="Helical" evidence="1">
    <location>
        <begin position="389"/>
        <end position="406"/>
    </location>
</feature>
<comment type="caution">
    <text evidence="2">The sequence shown here is derived from an EMBL/GenBank/DDBJ whole genome shotgun (WGS) entry which is preliminary data.</text>
</comment>
<name>A0AAW4WTU2_9FIRM</name>
<dbReference type="EMBL" id="JAJFBX010000032">
    <property type="protein sequence ID" value="MCC2748344.1"/>
    <property type="molecule type" value="Genomic_DNA"/>
</dbReference>
<feature type="transmembrane region" description="Helical" evidence="1">
    <location>
        <begin position="202"/>
        <end position="218"/>
    </location>
</feature>
<sequence length="412" mass="47996">MEKLEMKYDSKKSMVILYVISMTIAFTTQYADYEMGYGLQIIIGLLWIFLGIWKLDINGFKFRGVYKDDFPRFLKLYLLPHIVIHGYTIILMCFGIVDKKYFTTNLTVYVPTVLAIFAIYLLGINALYYTVVSLLLSWLLSVSVSLVIKGPMIIIHAIRQGLIDPFDTTGGLSMNYFELHDLVLAIGYVMVYYIFSKEKLTKKNIAIIMFVFLIMILGLKRISVIALVLIIIFNLLIKLFNNKVQNRICFILGILGVLFCYFYIYIMTDGDVFYDFIQSMGINVMGRDYYYRAIMDYAQFKPSFLGIGRNVVTQLLNTELSYLHVGGVHSDIIKMYVENGFILFGGWLAYYLVYLKNVYKKHYSEKSVILYFEIIIYMFTLYLTDNVEIYFICQILAIMIPVTYALKTKYNY</sequence>
<feature type="transmembrane region" description="Helical" evidence="1">
    <location>
        <begin position="12"/>
        <end position="31"/>
    </location>
</feature>
<keyword evidence="1" id="KW-0812">Transmembrane</keyword>
<feature type="transmembrane region" description="Helical" evidence="1">
    <location>
        <begin position="177"/>
        <end position="195"/>
    </location>
</feature>
<keyword evidence="1" id="KW-0472">Membrane</keyword>
<gene>
    <name evidence="2" type="ORF">LK487_15175</name>
</gene>
<dbReference type="AlphaFoldDB" id="A0AAW4WTU2"/>
<accession>A0AAW4WTU2</accession>
<organism evidence="2 3">
    <name type="scientific">Agathobacter rectalis</name>
    <dbReference type="NCBI Taxonomy" id="39491"/>
    <lineage>
        <taxon>Bacteria</taxon>
        <taxon>Bacillati</taxon>
        <taxon>Bacillota</taxon>
        <taxon>Clostridia</taxon>
        <taxon>Lachnospirales</taxon>
        <taxon>Lachnospiraceae</taxon>
        <taxon>Agathobacter</taxon>
    </lineage>
</organism>
<keyword evidence="1" id="KW-1133">Transmembrane helix</keyword>
<feature type="transmembrane region" description="Helical" evidence="1">
    <location>
        <begin position="248"/>
        <end position="266"/>
    </location>
</feature>
<evidence type="ECO:0000313" key="3">
    <source>
        <dbReference type="Proteomes" id="UP001197847"/>
    </source>
</evidence>
<keyword evidence="2" id="KW-0436">Ligase</keyword>
<feature type="transmembrane region" description="Helical" evidence="1">
    <location>
        <begin position="336"/>
        <end position="355"/>
    </location>
</feature>
<feature type="transmembrane region" description="Helical" evidence="1">
    <location>
        <begin position="109"/>
        <end position="128"/>
    </location>
</feature>
<protein>
    <submittedName>
        <fullName evidence="2">O-antigen ligase family protein</fullName>
    </submittedName>
</protein>
<evidence type="ECO:0000256" key="1">
    <source>
        <dbReference type="SAM" id="Phobius"/>
    </source>
</evidence>
<feature type="transmembrane region" description="Helical" evidence="1">
    <location>
        <begin position="367"/>
        <end position="383"/>
    </location>
</feature>
<feature type="transmembrane region" description="Helical" evidence="1">
    <location>
        <begin position="135"/>
        <end position="157"/>
    </location>
</feature>
<dbReference type="RefSeq" id="WP_173849553.1">
    <property type="nucleotide sequence ID" value="NZ_JAAISB010000031.1"/>
</dbReference>
<dbReference type="GO" id="GO:0016874">
    <property type="term" value="F:ligase activity"/>
    <property type="evidence" value="ECO:0007669"/>
    <property type="project" value="UniProtKB-KW"/>
</dbReference>
<proteinExistence type="predicted"/>
<feature type="transmembrane region" description="Helical" evidence="1">
    <location>
        <begin position="224"/>
        <end position="241"/>
    </location>
</feature>
<feature type="transmembrane region" description="Helical" evidence="1">
    <location>
        <begin position="76"/>
        <end position="97"/>
    </location>
</feature>
<evidence type="ECO:0000313" key="2">
    <source>
        <dbReference type="EMBL" id="MCC2748344.1"/>
    </source>
</evidence>
<feature type="transmembrane region" description="Helical" evidence="1">
    <location>
        <begin position="37"/>
        <end position="55"/>
    </location>
</feature>
<dbReference type="Proteomes" id="UP001197847">
    <property type="component" value="Unassembled WGS sequence"/>
</dbReference>
<reference evidence="2" key="1">
    <citation type="submission" date="2021-10" db="EMBL/GenBank/DDBJ databases">
        <title>Collection of gut derived symbiotic bacterial strains cultured from healthy donors.</title>
        <authorList>
            <person name="Lin H."/>
            <person name="Littmann E."/>
            <person name="Claire K."/>
            <person name="Pamer E."/>
        </authorList>
    </citation>
    <scope>NUCLEOTIDE SEQUENCE</scope>
    <source>
        <strain evidence="2">MSK.22.92</strain>
    </source>
</reference>